<feature type="transmembrane region" description="Helical" evidence="1">
    <location>
        <begin position="28"/>
        <end position="47"/>
    </location>
</feature>
<evidence type="ECO:0008006" key="4">
    <source>
        <dbReference type="Google" id="ProtNLM"/>
    </source>
</evidence>
<keyword evidence="3" id="KW-1185">Reference proteome</keyword>
<keyword evidence="1" id="KW-0812">Transmembrane</keyword>
<evidence type="ECO:0000256" key="1">
    <source>
        <dbReference type="SAM" id="Phobius"/>
    </source>
</evidence>
<dbReference type="PATRIC" id="fig|36861.3.peg.3149"/>
<organism evidence="2 3">
    <name type="scientific">Thiobacillus denitrificans</name>
    <dbReference type="NCBI Taxonomy" id="36861"/>
    <lineage>
        <taxon>Bacteria</taxon>
        <taxon>Pseudomonadati</taxon>
        <taxon>Pseudomonadota</taxon>
        <taxon>Betaproteobacteria</taxon>
        <taxon>Nitrosomonadales</taxon>
        <taxon>Thiobacillaceae</taxon>
        <taxon>Thiobacillus</taxon>
    </lineage>
</organism>
<comment type="caution">
    <text evidence="2">The sequence shown here is derived from an EMBL/GenBank/DDBJ whole genome shotgun (WGS) entry which is preliminary data.</text>
</comment>
<reference evidence="2 3" key="1">
    <citation type="journal article" date="2015" name="Appl. Environ. Microbiol.">
        <title>Aerobic and Anaerobic Thiosulfate Oxidation by a Cold-Adapted, Subglacial Chemoautotroph.</title>
        <authorList>
            <person name="Harrold Z.R."/>
            <person name="Skidmore M.L."/>
            <person name="Hamilton T.L."/>
            <person name="Desch L."/>
            <person name="Amada K."/>
            <person name="van Gelder W."/>
            <person name="Glover K."/>
            <person name="Roden E.E."/>
            <person name="Boyd E.S."/>
        </authorList>
    </citation>
    <scope>NUCLEOTIDE SEQUENCE [LARGE SCALE GENOMIC DNA]</scope>
    <source>
        <strain evidence="2 3">RG</strain>
    </source>
</reference>
<evidence type="ECO:0000313" key="2">
    <source>
        <dbReference type="EMBL" id="KVW92210.1"/>
    </source>
</evidence>
<name>A0A106BGN9_THIDE</name>
<evidence type="ECO:0000313" key="3">
    <source>
        <dbReference type="Proteomes" id="UP000064243"/>
    </source>
</evidence>
<gene>
    <name evidence="2" type="ORF">ABW22_15980</name>
</gene>
<sequence>MSSTALGADAATPKALPLLEQLRANPRLPLIIGASAAVAVIAALWMWSRTPDYGVLYSNLS</sequence>
<keyword evidence="1" id="KW-1133">Transmembrane helix</keyword>
<feature type="non-terminal residue" evidence="2">
    <location>
        <position position="61"/>
    </location>
</feature>
<proteinExistence type="predicted"/>
<dbReference type="AlphaFoldDB" id="A0A106BGN9"/>
<accession>A0A106BGN9</accession>
<dbReference type="Proteomes" id="UP000064243">
    <property type="component" value="Unassembled WGS sequence"/>
</dbReference>
<dbReference type="EMBL" id="LDUG01000060">
    <property type="protein sequence ID" value="KVW92210.1"/>
    <property type="molecule type" value="Genomic_DNA"/>
</dbReference>
<protein>
    <recommendedName>
        <fullName evidence="4">Flagellar M-ring protein FliF</fullName>
    </recommendedName>
</protein>
<keyword evidence="1" id="KW-0472">Membrane</keyword>